<comment type="caution">
    <text evidence="1">The sequence shown here is derived from an EMBL/GenBank/DDBJ whole genome shotgun (WGS) entry which is preliminary data.</text>
</comment>
<dbReference type="OrthoDB" id="3200163at2759"/>
<dbReference type="Proteomes" id="UP000324222">
    <property type="component" value="Unassembled WGS sequence"/>
</dbReference>
<keyword evidence="2" id="KW-1185">Reference proteome</keyword>
<organism evidence="1 2">
    <name type="scientific">Portunus trituberculatus</name>
    <name type="common">Swimming crab</name>
    <name type="synonym">Neptunus trituberculatus</name>
    <dbReference type="NCBI Taxonomy" id="210409"/>
    <lineage>
        <taxon>Eukaryota</taxon>
        <taxon>Metazoa</taxon>
        <taxon>Ecdysozoa</taxon>
        <taxon>Arthropoda</taxon>
        <taxon>Crustacea</taxon>
        <taxon>Multicrustacea</taxon>
        <taxon>Malacostraca</taxon>
        <taxon>Eumalacostraca</taxon>
        <taxon>Eucarida</taxon>
        <taxon>Decapoda</taxon>
        <taxon>Pleocyemata</taxon>
        <taxon>Brachyura</taxon>
        <taxon>Eubrachyura</taxon>
        <taxon>Portunoidea</taxon>
        <taxon>Portunidae</taxon>
        <taxon>Portuninae</taxon>
        <taxon>Portunus</taxon>
    </lineage>
</organism>
<protein>
    <submittedName>
        <fullName evidence="1">Uncharacterized protein</fullName>
    </submittedName>
</protein>
<name>A0A5B7GZS4_PORTR</name>
<dbReference type="AlphaFoldDB" id="A0A5B7GZS4"/>
<evidence type="ECO:0000313" key="2">
    <source>
        <dbReference type="Proteomes" id="UP000324222"/>
    </source>
</evidence>
<reference evidence="1 2" key="1">
    <citation type="submission" date="2019-05" db="EMBL/GenBank/DDBJ databases">
        <title>Another draft genome of Portunus trituberculatus and its Hox gene families provides insights of decapod evolution.</title>
        <authorList>
            <person name="Jeong J.-H."/>
            <person name="Song I."/>
            <person name="Kim S."/>
            <person name="Choi T."/>
            <person name="Kim D."/>
            <person name="Ryu S."/>
            <person name="Kim W."/>
        </authorList>
    </citation>
    <scope>NUCLEOTIDE SEQUENCE [LARGE SCALE GENOMIC DNA]</scope>
    <source>
        <tissue evidence="1">Muscle</tissue>
    </source>
</reference>
<dbReference type="EMBL" id="VSRR010023898">
    <property type="protein sequence ID" value="MPC65831.1"/>
    <property type="molecule type" value="Genomic_DNA"/>
</dbReference>
<gene>
    <name evidence="1" type="ORF">E2C01_059967</name>
</gene>
<proteinExistence type="predicted"/>
<accession>A0A5B7GZS4</accession>
<evidence type="ECO:0000313" key="1">
    <source>
        <dbReference type="EMBL" id="MPC65831.1"/>
    </source>
</evidence>
<sequence>MVRFTVRGMNDDPPVIIHDSLNGAEESVSLIGKHMKTINDRPIFAFQGIMYGEEMSGDRRFKVT</sequence>